<evidence type="ECO:0000256" key="1">
    <source>
        <dbReference type="SAM" id="MobiDB-lite"/>
    </source>
</evidence>
<reference evidence="2" key="1">
    <citation type="submission" date="2022-07" db="EMBL/GenBank/DDBJ databases">
        <authorList>
            <person name="Macas J."/>
            <person name="Novak P."/>
            <person name="Neumann P."/>
        </authorList>
    </citation>
    <scope>NUCLEOTIDE SEQUENCE</scope>
</reference>
<proteinExistence type="predicted"/>
<evidence type="ECO:0000313" key="2">
    <source>
        <dbReference type="EMBL" id="CAH9077433.1"/>
    </source>
</evidence>
<feature type="region of interest" description="Disordered" evidence="1">
    <location>
        <begin position="82"/>
        <end position="109"/>
    </location>
</feature>
<name>A0A9P0YWA4_CUSEU</name>
<sequence>MLHLWISFSHLTNTRPHIIDSSNPFLIVIIGLLTMDLKSCMIHPCFGLREDLSRHVLRMRWMKVPEERLDVENATNPVIIGSHVRRDRQDTMGGPVDMEVTADPGPSDQDDHENFYFAFC</sequence>
<dbReference type="Proteomes" id="UP001152484">
    <property type="component" value="Unassembled WGS sequence"/>
</dbReference>
<keyword evidence="3" id="KW-1185">Reference proteome</keyword>
<comment type="caution">
    <text evidence="2">The sequence shown here is derived from an EMBL/GenBank/DDBJ whole genome shotgun (WGS) entry which is preliminary data.</text>
</comment>
<organism evidence="2 3">
    <name type="scientific">Cuscuta europaea</name>
    <name type="common">European dodder</name>
    <dbReference type="NCBI Taxonomy" id="41803"/>
    <lineage>
        <taxon>Eukaryota</taxon>
        <taxon>Viridiplantae</taxon>
        <taxon>Streptophyta</taxon>
        <taxon>Embryophyta</taxon>
        <taxon>Tracheophyta</taxon>
        <taxon>Spermatophyta</taxon>
        <taxon>Magnoliopsida</taxon>
        <taxon>eudicotyledons</taxon>
        <taxon>Gunneridae</taxon>
        <taxon>Pentapetalae</taxon>
        <taxon>asterids</taxon>
        <taxon>lamiids</taxon>
        <taxon>Solanales</taxon>
        <taxon>Convolvulaceae</taxon>
        <taxon>Cuscuteae</taxon>
        <taxon>Cuscuta</taxon>
        <taxon>Cuscuta subgen. Cuscuta</taxon>
    </lineage>
</organism>
<dbReference type="AlphaFoldDB" id="A0A9P0YWA4"/>
<gene>
    <name evidence="2" type="ORF">CEURO_LOCUS6316</name>
</gene>
<evidence type="ECO:0000313" key="3">
    <source>
        <dbReference type="Proteomes" id="UP001152484"/>
    </source>
</evidence>
<protein>
    <submittedName>
        <fullName evidence="2">Uncharacterized protein</fullName>
    </submittedName>
</protein>
<dbReference type="EMBL" id="CAMAPE010000010">
    <property type="protein sequence ID" value="CAH9077433.1"/>
    <property type="molecule type" value="Genomic_DNA"/>
</dbReference>
<feature type="non-terminal residue" evidence="2">
    <location>
        <position position="1"/>
    </location>
</feature>
<accession>A0A9P0YWA4</accession>